<dbReference type="Gene3D" id="2.40.10.220">
    <property type="entry name" value="predicted glycosyltransferase like domains"/>
    <property type="match status" value="1"/>
</dbReference>
<dbReference type="STRING" id="279238.Saro_3056"/>
<dbReference type="KEGG" id="nar:Saro_3056"/>
<dbReference type="GO" id="GO:0035438">
    <property type="term" value="F:cyclic-di-GMP binding"/>
    <property type="evidence" value="ECO:0007669"/>
    <property type="project" value="InterPro"/>
</dbReference>
<feature type="domain" description="PilZ" evidence="1">
    <location>
        <begin position="128"/>
        <end position="203"/>
    </location>
</feature>
<evidence type="ECO:0000313" key="3">
    <source>
        <dbReference type="Proteomes" id="UP000009134"/>
    </source>
</evidence>
<evidence type="ECO:0000313" key="2">
    <source>
        <dbReference type="EMBL" id="ABD27491.1"/>
    </source>
</evidence>
<dbReference type="Pfam" id="PF07238">
    <property type="entry name" value="PilZ"/>
    <property type="match status" value="1"/>
</dbReference>
<accession>Q2G3T2</accession>
<evidence type="ECO:0000259" key="1">
    <source>
        <dbReference type="Pfam" id="PF07238"/>
    </source>
</evidence>
<gene>
    <name evidence="2" type="ordered locus">Saro_3056</name>
</gene>
<dbReference type="SUPFAM" id="SSF141371">
    <property type="entry name" value="PilZ domain-like"/>
    <property type="match status" value="2"/>
</dbReference>
<dbReference type="Proteomes" id="UP000009134">
    <property type="component" value="Chromosome"/>
</dbReference>
<proteinExistence type="predicted"/>
<dbReference type="HOGENOM" id="CLU_1314362_0_0_5"/>
<dbReference type="EMBL" id="CP000248">
    <property type="protein sequence ID" value="ABD27491.1"/>
    <property type="molecule type" value="Genomic_DNA"/>
</dbReference>
<dbReference type="InterPro" id="IPR009875">
    <property type="entry name" value="PilZ_domain"/>
</dbReference>
<protein>
    <recommendedName>
        <fullName evidence="1">PilZ domain-containing protein</fullName>
    </recommendedName>
</protein>
<sequence length="221" mass="24526">MDCDMGGVPGEGGTEPEAWVTELERRRASRLDRLFRGVKLRVDDRECLAVVRDASPYGLRLRLYHGLPEHRRLAIELANGECHPLQLVWHNGDNAGVFFVEPIDYEAFLRALNERGVPADVVRVGPMRRHLRVNVHREGYLRAGGSADPVVLNDISQGGACITCNAWLSLAQPVTVDAAPFPHLEARVRWRDHPRYGLAVTPVLAFDELARLVAASAGFPP</sequence>
<name>Q2G3T2_NOVAD</name>
<keyword evidence="3" id="KW-1185">Reference proteome</keyword>
<organism evidence="2 3">
    <name type="scientific">Novosphingobium aromaticivorans (strain ATCC 700278 / DSM 12444 / CCUG 56034 / CIP 105152 / NBRC 16084 / F199)</name>
    <dbReference type="NCBI Taxonomy" id="279238"/>
    <lineage>
        <taxon>Bacteria</taxon>
        <taxon>Pseudomonadati</taxon>
        <taxon>Pseudomonadota</taxon>
        <taxon>Alphaproteobacteria</taxon>
        <taxon>Sphingomonadales</taxon>
        <taxon>Sphingomonadaceae</taxon>
        <taxon>Novosphingobium</taxon>
    </lineage>
</organism>
<dbReference type="RefSeq" id="WP_011446695.1">
    <property type="nucleotide sequence ID" value="NC_007794.1"/>
</dbReference>
<dbReference type="AlphaFoldDB" id="Q2G3T2"/>
<reference evidence="3" key="1">
    <citation type="submission" date="2006-01" db="EMBL/GenBank/DDBJ databases">
        <title>Complete sequence of Novosphingobium aromaticivorans DSM 12444.</title>
        <authorList>
            <consortium name="US DOE Joint Genome Institute"/>
            <person name="Copeland A."/>
            <person name="Lucas S."/>
            <person name="Lapidus A."/>
            <person name="Barry K."/>
            <person name="Detter J.C."/>
            <person name="Glavina T."/>
            <person name="Hammon N."/>
            <person name="Israni S."/>
            <person name="Pitluck S."/>
            <person name="Chain P."/>
            <person name="Malfatti S."/>
            <person name="Shin M."/>
            <person name="Vergez L."/>
            <person name="Schmutz J."/>
            <person name="Larimer F."/>
            <person name="Land M."/>
            <person name="Kyrpides N."/>
            <person name="Ivanova N."/>
            <person name="Fredrickson J."/>
            <person name="Balkwill D."/>
            <person name="Romine M.F."/>
            <person name="Richardson P."/>
        </authorList>
    </citation>
    <scope>NUCLEOTIDE SEQUENCE [LARGE SCALE GENOMIC DNA]</scope>
    <source>
        <strain evidence="3">ATCC 700278 / DSM 12444 / CCUG 56034 / CIP 105152 / NBRC 16084 / F199</strain>
    </source>
</reference>